<accession>A0ACD3AXB1</accession>
<sequence>MSSSSSSSSDSKAPSPSNNSQSPGLARSISTKAGALFNRLGNDSSVSSARQKVIDAEVAERQADQALEQARQRVKAARDQVKVLEHEAHEAARRAAAKQEEMQRVIKSAKNLGRHG</sequence>
<keyword evidence="2" id="KW-1185">Reference proteome</keyword>
<protein>
    <submittedName>
        <fullName evidence="1">Uncharacterized protein</fullName>
    </submittedName>
</protein>
<dbReference type="EMBL" id="ML208310">
    <property type="protein sequence ID" value="TFK70628.1"/>
    <property type="molecule type" value="Genomic_DNA"/>
</dbReference>
<name>A0ACD3AXB1_9AGAR</name>
<evidence type="ECO:0000313" key="2">
    <source>
        <dbReference type="Proteomes" id="UP000308600"/>
    </source>
</evidence>
<organism evidence="1 2">
    <name type="scientific">Pluteus cervinus</name>
    <dbReference type="NCBI Taxonomy" id="181527"/>
    <lineage>
        <taxon>Eukaryota</taxon>
        <taxon>Fungi</taxon>
        <taxon>Dikarya</taxon>
        <taxon>Basidiomycota</taxon>
        <taxon>Agaricomycotina</taxon>
        <taxon>Agaricomycetes</taxon>
        <taxon>Agaricomycetidae</taxon>
        <taxon>Agaricales</taxon>
        <taxon>Pluteineae</taxon>
        <taxon>Pluteaceae</taxon>
        <taxon>Pluteus</taxon>
    </lineage>
</organism>
<gene>
    <name evidence="1" type="ORF">BDN72DRAFT_766127</name>
</gene>
<evidence type="ECO:0000313" key="1">
    <source>
        <dbReference type="EMBL" id="TFK70628.1"/>
    </source>
</evidence>
<proteinExistence type="predicted"/>
<dbReference type="Proteomes" id="UP000308600">
    <property type="component" value="Unassembled WGS sequence"/>
</dbReference>
<reference evidence="1 2" key="1">
    <citation type="journal article" date="2019" name="Nat. Ecol. Evol.">
        <title>Megaphylogeny resolves global patterns of mushroom evolution.</title>
        <authorList>
            <person name="Varga T."/>
            <person name="Krizsan K."/>
            <person name="Foldi C."/>
            <person name="Dima B."/>
            <person name="Sanchez-Garcia M."/>
            <person name="Sanchez-Ramirez S."/>
            <person name="Szollosi G.J."/>
            <person name="Szarkandi J.G."/>
            <person name="Papp V."/>
            <person name="Albert L."/>
            <person name="Andreopoulos W."/>
            <person name="Angelini C."/>
            <person name="Antonin V."/>
            <person name="Barry K.W."/>
            <person name="Bougher N.L."/>
            <person name="Buchanan P."/>
            <person name="Buyck B."/>
            <person name="Bense V."/>
            <person name="Catcheside P."/>
            <person name="Chovatia M."/>
            <person name="Cooper J."/>
            <person name="Damon W."/>
            <person name="Desjardin D."/>
            <person name="Finy P."/>
            <person name="Geml J."/>
            <person name="Haridas S."/>
            <person name="Hughes K."/>
            <person name="Justo A."/>
            <person name="Karasinski D."/>
            <person name="Kautmanova I."/>
            <person name="Kiss B."/>
            <person name="Kocsube S."/>
            <person name="Kotiranta H."/>
            <person name="LaButti K.M."/>
            <person name="Lechner B.E."/>
            <person name="Liimatainen K."/>
            <person name="Lipzen A."/>
            <person name="Lukacs Z."/>
            <person name="Mihaltcheva S."/>
            <person name="Morgado L.N."/>
            <person name="Niskanen T."/>
            <person name="Noordeloos M.E."/>
            <person name="Ohm R.A."/>
            <person name="Ortiz-Santana B."/>
            <person name="Ovrebo C."/>
            <person name="Racz N."/>
            <person name="Riley R."/>
            <person name="Savchenko A."/>
            <person name="Shiryaev A."/>
            <person name="Soop K."/>
            <person name="Spirin V."/>
            <person name="Szebenyi C."/>
            <person name="Tomsovsky M."/>
            <person name="Tulloss R.E."/>
            <person name="Uehling J."/>
            <person name="Grigoriev I.V."/>
            <person name="Vagvolgyi C."/>
            <person name="Papp T."/>
            <person name="Martin F.M."/>
            <person name="Miettinen O."/>
            <person name="Hibbett D.S."/>
            <person name="Nagy L.G."/>
        </authorList>
    </citation>
    <scope>NUCLEOTIDE SEQUENCE [LARGE SCALE GENOMIC DNA]</scope>
    <source>
        <strain evidence="1 2">NL-1719</strain>
    </source>
</reference>